<dbReference type="InterPro" id="IPR044974">
    <property type="entry name" value="Disease_R_plants"/>
</dbReference>
<evidence type="ECO:0000256" key="1">
    <source>
        <dbReference type="ARBA" id="ARBA00022737"/>
    </source>
</evidence>
<dbReference type="Gene3D" id="1.10.10.10">
    <property type="entry name" value="Winged helix-like DNA-binding domain superfamily/Winged helix DNA-binding domain"/>
    <property type="match status" value="1"/>
</dbReference>
<dbReference type="FunFam" id="1.10.10.10:FF:000322">
    <property type="entry name" value="Probable disease resistance protein At1g63360"/>
    <property type="match status" value="1"/>
</dbReference>
<dbReference type="InterPro" id="IPR036388">
    <property type="entry name" value="WH-like_DNA-bd_sf"/>
</dbReference>
<feature type="domain" description="Disease resistance protein winged helix" evidence="3">
    <location>
        <begin position="76"/>
        <end position="149"/>
    </location>
</feature>
<gene>
    <name evidence="4" type="ORF">SS29K18_000011</name>
</gene>
<sequence length="187" mass="21862">MHYALHDANLGDEESETFKMIGGPIQKKLKRSPLAARVVGARLRKQLKAIIWRRVEDHDFYQYLDDVRRCFAYCSLFPQGYKFERAELIDLWMAEGFIKSTGNVEQMEYIAQGYLDELVSYSYLQTRKYLDGTSESEWVTTHDLLHELATMVAGNDCTRVVGSEMKQFRPDVRHLFVMLNDPMEFTE</sequence>
<evidence type="ECO:0000313" key="4">
    <source>
        <dbReference type="EMBL" id="AWA44716.1"/>
    </source>
</evidence>
<dbReference type="Pfam" id="PF23559">
    <property type="entry name" value="WHD_DRP"/>
    <property type="match status" value="1"/>
</dbReference>
<organism evidence="4">
    <name type="scientific">Saccharum spontaneum</name>
    <name type="common">Wild sugarcane</name>
    <dbReference type="NCBI Taxonomy" id="62335"/>
    <lineage>
        <taxon>Eukaryota</taxon>
        <taxon>Viridiplantae</taxon>
        <taxon>Streptophyta</taxon>
        <taxon>Embryophyta</taxon>
        <taxon>Tracheophyta</taxon>
        <taxon>Spermatophyta</taxon>
        <taxon>Magnoliopsida</taxon>
        <taxon>Liliopsida</taxon>
        <taxon>Poales</taxon>
        <taxon>Poaceae</taxon>
        <taxon>PACMAD clade</taxon>
        <taxon>Panicoideae</taxon>
        <taxon>Andropogonodae</taxon>
        <taxon>Andropogoneae</taxon>
        <taxon>Saccharinae</taxon>
        <taxon>Saccharum</taxon>
        <taxon>Saccharum officinarum species complex</taxon>
    </lineage>
</organism>
<dbReference type="GO" id="GO:0042742">
    <property type="term" value="P:defense response to bacterium"/>
    <property type="evidence" value="ECO:0007669"/>
    <property type="project" value="UniProtKB-ARBA"/>
</dbReference>
<keyword evidence="2" id="KW-0611">Plant defense</keyword>
<dbReference type="GO" id="GO:0009626">
    <property type="term" value="P:plant-type hypersensitive response"/>
    <property type="evidence" value="ECO:0007669"/>
    <property type="project" value="UniProtKB-ARBA"/>
</dbReference>
<proteinExistence type="predicted"/>
<reference evidence="4" key="1">
    <citation type="submission" date="2018-04" db="EMBL/GenBank/DDBJ databases">
        <title>Comparative Analysis of Homologous Sequences of Saccharum officinarum and Saccharum spontaneum Reveals Independent Polyploidization Events.</title>
        <authorList>
            <person name="Sharma A."/>
            <person name="Song J."/>
            <person name="Lin Q."/>
            <person name="Singh R."/>
            <person name="Ramos N."/>
            <person name="Wang K."/>
            <person name="Zhang J."/>
            <person name="Ming R."/>
            <person name="Yu Q."/>
        </authorList>
    </citation>
    <scope>NUCLEOTIDE SEQUENCE</scope>
</reference>
<accession>A0A678TQC2</accession>
<keyword evidence="1" id="KW-0677">Repeat</keyword>
<dbReference type="PANTHER" id="PTHR23155">
    <property type="entry name" value="DISEASE RESISTANCE PROTEIN RP"/>
    <property type="match status" value="1"/>
</dbReference>
<dbReference type="EMBL" id="MH182509">
    <property type="protein sequence ID" value="AWA44716.1"/>
    <property type="molecule type" value="Genomic_DNA"/>
</dbReference>
<evidence type="ECO:0000259" key="3">
    <source>
        <dbReference type="Pfam" id="PF23559"/>
    </source>
</evidence>
<protein>
    <submittedName>
        <fullName evidence="4">UPI0001A88C04 related cluster</fullName>
    </submittedName>
</protein>
<dbReference type="PANTHER" id="PTHR23155:SF1058">
    <property type="entry name" value="OS11G0668100 PROTEIN"/>
    <property type="match status" value="1"/>
</dbReference>
<evidence type="ECO:0000256" key="2">
    <source>
        <dbReference type="ARBA" id="ARBA00022821"/>
    </source>
</evidence>
<name>A0A678TQC2_SACSP</name>
<dbReference type="GO" id="GO:0002758">
    <property type="term" value="P:innate immune response-activating signaling pathway"/>
    <property type="evidence" value="ECO:0007669"/>
    <property type="project" value="UniProtKB-ARBA"/>
</dbReference>
<dbReference type="InterPro" id="IPR058922">
    <property type="entry name" value="WHD_DRP"/>
</dbReference>
<dbReference type="AlphaFoldDB" id="A0A678TQC2"/>